<dbReference type="KEGG" id="mno:Mnod_3365"/>
<reference evidence="1 2" key="1">
    <citation type="submission" date="2009-01" db="EMBL/GenBank/DDBJ databases">
        <title>Complete sequence of chromosome of Methylobacterium nodulans ORS 2060.</title>
        <authorList>
            <consortium name="US DOE Joint Genome Institute"/>
            <person name="Lucas S."/>
            <person name="Copeland A."/>
            <person name="Lapidus A."/>
            <person name="Glavina del Rio T."/>
            <person name="Dalin E."/>
            <person name="Tice H."/>
            <person name="Bruce D."/>
            <person name="Goodwin L."/>
            <person name="Pitluck S."/>
            <person name="Sims D."/>
            <person name="Brettin T."/>
            <person name="Detter J.C."/>
            <person name="Han C."/>
            <person name="Larimer F."/>
            <person name="Land M."/>
            <person name="Hauser L."/>
            <person name="Kyrpides N."/>
            <person name="Ivanova N."/>
            <person name="Marx C.J."/>
            <person name="Richardson P."/>
        </authorList>
    </citation>
    <scope>NUCLEOTIDE SEQUENCE [LARGE SCALE GENOMIC DNA]</scope>
    <source>
        <strain evidence="2">LMG 21967 / CNCM I-2342 / ORS 2060</strain>
    </source>
</reference>
<dbReference type="EMBL" id="CP001349">
    <property type="protein sequence ID" value="ACL58287.1"/>
    <property type="molecule type" value="Genomic_DNA"/>
</dbReference>
<sequence>MDPSLLVTHHDGWTELTLNCPDRLNSFNEELSRAMAAVLDDAANGDHDLDPQREAGYTPVCRESVTAFIEKRSACFLGWCS</sequence>
<dbReference type="AlphaFoldDB" id="B8IMA1"/>
<gene>
    <name evidence="1" type="ordered locus">Mnod_3365</name>
</gene>
<dbReference type="RefSeq" id="WP_015929949.1">
    <property type="nucleotide sequence ID" value="NC_011894.1"/>
</dbReference>
<dbReference type="eggNOG" id="COG1024">
    <property type="taxonomic scope" value="Bacteria"/>
</dbReference>
<dbReference type="HOGENOM" id="CLU_2569878_0_0_5"/>
<dbReference type="STRING" id="460265.Mnod_3365"/>
<evidence type="ECO:0008006" key="3">
    <source>
        <dbReference type="Google" id="ProtNLM"/>
    </source>
</evidence>
<dbReference type="Proteomes" id="UP000008207">
    <property type="component" value="Chromosome"/>
</dbReference>
<protein>
    <recommendedName>
        <fullName evidence="3">Enoyl-CoA hydratase/isomerase</fullName>
    </recommendedName>
</protein>
<evidence type="ECO:0000313" key="1">
    <source>
        <dbReference type="EMBL" id="ACL58287.1"/>
    </source>
</evidence>
<dbReference type="InterPro" id="IPR029045">
    <property type="entry name" value="ClpP/crotonase-like_dom_sf"/>
</dbReference>
<proteinExistence type="predicted"/>
<accession>B8IMA1</accession>
<name>B8IMA1_METNO</name>
<organism evidence="1 2">
    <name type="scientific">Methylobacterium nodulans (strain LMG 21967 / CNCM I-2342 / ORS 2060)</name>
    <dbReference type="NCBI Taxonomy" id="460265"/>
    <lineage>
        <taxon>Bacteria</taxon>
        <taxon>Pseudomonadati</taxon>
        <taxon>Pseudomonadota</taxon>
        <taxon>Alphaproteobacteria</taxon>
        <taxon>Hyphomicrobiales</taxon>
        <taxon>Methylobacteriaceae</taxon>
        <taxon>Methylobacterium</taxon>
    </lineage>
</organism>
<evidence type="ECO:0000313" key="2">
    <source>
        <dbReference type="Proteomes" id="UP000008207"/>
    </source>
</evidence>
<dbReference type="SUPFAM" id="SSF52096">
    <property type="entry name" value="ClpP/crotonase"/>
    <property type="match status" value="1"/>
</dbReference>
<keyword evidence="2" id="KW-1185">Reference proteome</keyword>
<dbReference type="Gene3D" id="3.30.300.220">
    <property type="match status" value="1"/>
</dbReference>